<evidence type="ECO:0000256" key="1">
    <source>
        <dbReference type="SAM" id="MobiDB-lite"/>
    </source>
</evidence>
<protein>
    <submittedName>
        <fullName evidence="3">Helicase-related protein</fullName>
    </submittedName>
</protein>
<gene>
    <name evidence="3" type="ORF">ACFQQA_00895</name>
</gene>
<dbReference type="InterPro" id="IPR027417">
    <property type="entry name" value="P-loop_NTPase"/>
</dbReference>
<evidence type="ECO:0000259" key="2">
    <source>
        <dbReference type="PROSITE" id="PS51194"/>
    </source>
</evidence>
<evidence type="ECO:0000313" key="3">
    <source>
        <dbReference type="EMBL" id="MFC7293271.1"/>
    </source>
</evidence>
<dbReference type="EMBL" id="JBHTBD010000001">
    <property type="protein sequence ID" value="MFC7293271.1"/>
    <property type="molecule type" value="Genomic_DNA"/>
</dbReference>
<keyword evidence="3" id="KW-0378">Hydrolase</keyword>
<dbReference type="Gene3D" id="3.40.50.300">
    <property type="entry name" value="P-loop containing nucleotide triphosphate hydrolases"/>
    <property type="match status" value="1"/>
</dbReference>
<dbReference type="Proteomes" id="UP001596506">
    <property type="component" value="Unassembled WGS sequence"/>
</dbReference>
<dbReference type="SUPFAM" id="SSF52540">
    <property type="entry name" value="P-loop containing nucleoside triphosphate hydrolases"/>
    <property type="match status" value="2"/>
</dbReference>
<evidence type="ECO:0000313" key="4">
    <source>
        <dbReference type="Proteomes" id="UP001596506"/>
    </source>
</evidence>
<keyword evidence="3" id="KW-0067">ATP-binding</keyword>
<feature type="domain" description="Helicase C-terminal" evidence="2">
    <location>
        <begin position="812"/>
        <end position="993"/>
    </location>
</feature>
<name>A0ABW2IQ15_9GAMM</name>
<dbReference type="PROSITE" id="PS51194">
    <property type="entry name" value="HELICASE_CTER"/>
    <property type="match status" value="1"/>
</dbReference>
<dbReference type="RefSeq" id="WP_100688893.1">
    <property type="nucleotide sequence ID" value="NZ_JBHTBD010000001.1"/>
</dbReference>
<comment type="caution">
    <text evidence="3">The sequence shown here is derived from an EMBL/GenBank/DDBJ whole genome shotgun (WGS) entry which is preliminary data.</text>
</comment>
<proteinExistence type="predicted"/>
<feature type="region of interest" description="Disordered" evidence="1">
    <location>
        <begin position="72"/>
        <end position="97"/>
    </location>
</feature>
<dbReference type="Pfam" id="PF00271">
    <property type="entry name" value="Helicase_C"/>
    <property type="match status" value="1"/>
</dbReference>
<dbReference type="GO" id="GO:0004386">
    <property type="term" value="F:helicase activity"/>
    <property type="evidence" value="ECO:0007669"/>
    <property type="project" value="UniProtKB-KW"/>
</dbReference>
<reference evidence="4" key="1">
    <citation type="journal article" date="2019" name="Int. J. Syst. Evol. Microbiol.">
        <title>The Global Catalogue of Microorganisms (GCM) 10K type strain sequencing project: providing services to taxonomists for standard genome sequencing and annotation.</title>
        <authorList>
            <consortium name="The Broad Institute Genomics Platform"/>
            <consortium name="The Broad Institute Genome Sequencing Center for Infectious Disease"/>
            <person name="Wu L."/>
            <person name="Ma J."/>
        </authorList>
    </citation>
    <scope>NUCLEOTIDE SEQUENCE [LARGE SCALE GENOMIC DNA]</scope>
    <source>
        <strain evidence="4">CCUG 60559</strain>
    </source>
</reference>
<keyword evidence="4" id="KW-1185">Reference proteome</keyword>
<organism evidence="3 4">
    <name type="scientific">Marinobacter aromaticivorans</name>
    <dbReference type="NCBI Taxonomy" id="1494078"/>
    <lineage>
        <taxon>Bacteria</taxon>
        <taxon>Pseudomonadati</taxon>
        <taxon>Pseudomonadota</taxon>
        <taxon>Gammaproteobacteria</taxon>
        <taxon>Pseudomonadales</taxon>
        <taxon>Marinobacteraceae</taxon>
        <taxon>Marinobacter</taxon>
    </lineage>
</organism>
<accession>A0ABW2IQ15</accession>
<sequence>MFRHDQKQRFINEASHAVAGIESMNRADIRDRVSEEIKSLLIGPYDGPDEKVSGRLSLRYLAGILYPVGSTRGQLQQEETPESADTGGGDEFSADSENPLSLANEMLPSSVAISFCVRKGSDVFVRAGGGHYELKEKSPQKWQRHQLPNSQLKVNTDESQRFEVLGGAGEIRVARRESNFSPSTEIITVALLNAHKTTDKENVEATKNIEKRVYQVTLSCRAEGGILPYEDVSSNIDDLEEEVLALQYSQNSVFAVGHGASVSWESNGKLADSVSIDYAPSARVYRPIFDSLQLDDGRAFDSSEVLRLGYLASSDTSKNDAVSKLKAFINFYGEWIELQKAISVPPRYERSRDHLISEMSKCFDRMHRSVDLLEQREDCWQAFQLANAAMLIQMDQNDRINTLRSARSSEGKSWPIPADEAIHPGDNTTPDQLPNSWRPFQLAFFLLTMFDLEHPEEEDASTVDLIWFSTGGGKTEAYLLLAAYELIRRRHRFADPDIGSGTGVITRYTLRFLTADQFARTGSLICALEKLRQSGEYKLGGAPFSLGLYAGGSVSYNKISDAEQAISKLQNNPAEDHLFQLDYCPNCGTSLLPSEPKFDENGEPDFSQLGYFIVENQVHVHCTNDGCLFSNSTGLPIKTVDEDIFETPPSFLLGTVDKFANFAFGKREGSIFKGGDGKQAPPSLIIQDELHLISGPLGTIAAVYEGAFDAIIRFQNRALGFGERGPKYIASSATVRDSDTQIQRLLGRSSAIFPPRGISSADSFFSKEDRDLHSSRLYMGIMAQGLNSTSAAHWTAAAMLQAVRGVCESNSLSATEIDFLWSLVCYCNSKRELGLINASTNDEILSRMRVYRAIQGLDETKVKELRKEEVSSQGVKSISETRGNLLIPLSDNRDTPVRDFIPATNMISVGVDIDRLGAMMINGQPKTTAEYIQASSRVGRAPSKRGPGLVLTLYSPSKPRDRSHYEHFRAYHETLYRLVEPTSVTPGSEQALERALHAAIIISLRHSIKSLNNHPRVNSFEEPETKKILDLLKDRLLAAYPDPLHQSHERETILRLYEQVICHWHHLAEDFTDLVYYSKSRGDHSLMSDFSGKHSSGFPTMRSMRSVDVSIPMKFR</sequence>
<dbReference type="InterPro" id="IPR001650">
    <property type="entry name" value="Helicase_C-like"/>
</dbReference>
<keyword evidence="3" id="KW-0547">Nucleotide-binding</keyword>
<dbReference type="CDD" id="cd18785">
    <property type="entry name" value="SF2_C"/>
    <property type="match status" value="1"/>
</dbReference>
<keyword evidence="3" id="KW-0347">Helicase</keyword>